<evidence type="ECO:0000313" key="3">
    <source>
        <dbReference type="Proteomes" id="UP001163823"/>
    </source>
</evidence>
<dbReference type="PANTHER" id="PTHR31672:SF13">
    <property type="entry name" value="F-BOX PROTEIN CPR30-LIKE"/>
    <property type="match status" value="1"/>
</dbReference>
<dbReference type="EMBL" id="JARAOO010000003">
    <property type="protein sequence ID" value="KAJ7975736.1"/>
    <property type="molecule type" value="Genomic_DNA"/>
</dbReference>
<keyword evidence="3" id="KW-1185">Reference proteome</keyword>
<dbReference type="AlphaFoldDB" id="A0AAD7Q787"/>
<dbReference type="Proteomes" id="UP001163823">
    <property type="component" value="Chromosome 3"/>
</dbReference>
<dbReference type="InterPro" id="IPR036047">
    <property type="entry name" value="F-box-like_dom_sf"/>
</dbReference>
<dbReference type="Pfam" id="PF00646">
    <property type="entry name" value="F-box"/>
    <property type="match status" value="1"/>
</dbReference>
<reference evidence="2" key="1">
    <citation type="journal article" date="2023" name="Science">
        <title>Elucidation of the pathway for biosynthesis of saponin adjuvants from the soapbark tree.</title>
        <authorList>
            <person name="Reed J."/>
            <person name="Orme A."/>
            <person name="El-Demerdash A."/>
            <person name="Owen C."/>
            <person name="Martin L.B.B."/>
            <person name="Misra R.C."/>
            <person name="Kikuchi S."/>
            <person name="Rejzek M."/>
            <person name="Martin A.C."/>
            <person name="Harkess A."/>
            <person name="Leebens-Mack J."/>
            <person name="Louveau T."/>
            <person name="Stephenson M.J."/>
            <person name="Osbourn A."/>
        </authorList>
    </citation>
    <scope>NUCLEOTIDE SEQUENCE</scope>
    <source>
        <strain evidence="2">S10</strain>
    </source>
</reference>
<gene>
    <name evidence="2" type="ORF">O6P43_005612</name>
</gene>
<dbReference type="InterPro" id="IPR001810">
    <property type="entry name" value="F-box_dom"/>
</dbReference>
<sequence length="279" mass="31909">MSGYFPWEIIVEILHRQTHKSLVKCTSVYKVWRSIITDSAFISDHFQRTINSLENRDNTLILLRQSPSFSEVQYLRFDDGLLSEFSPMEFPFVGRSEYCFSRIVSTCNGLVCLVDELETCACTFILWNPSIRKWWALQIYLSFDLGDGVFGEIMLPQSLTPLRNGDVSILTGGELLGVAHKTRQLVFSVWEMEEYGVVESWTKVLTFSSAHLLRGIPRVLAFRRSREVVLEGGEGVLLSVDLRTRVIRDLRVTGKGHSSVDDYVESLFLLNKTVDVMSY</sequence>
<evidence type="ECO:0000313" key="2">
    <source>
        <dbReference type="EMBL" id="KAJ7975736.1"/>
    </source>
</evidence>
<evidence type="ECO:0000259" key="1">
    <source>
        <dbReference type="Pfam" id="PF00646"/>
    </source>
</evidence>
<name>A0AAD7Q787_QUISA</name>
<dbReference type="SUPFAM" id="SSF81383">
    <property type="entry name" value="F-box domain"/>
    <property type="match status" value="1"/>
</dbReference>
<dbReference type="PANTHER" id="PTHR31672">
    <property type="entry name" value="BNACNNG10540D PROTEIN"/>
    <property type="match status" value="1"/>
</dbReference>
<comment type="caution">
    <text evidence="2">The sequence shown here is derived from an EMBL/GenBank/DDBJ whole genome shotgun (WGS) entry which is preliminary data.</text>
</comment>
<protein>
    <submittedName>
        <fullName evidence="2">F-box protein</fullName>
    </submittedName>
</protein>
<dbReference type="KEGG" id="qsa:O6P43_005612"/>
<dbReference type="InterPro" id="IPR050796">
    <property type="entry name" value="SCF_F-box_component"/>
</dbReference>
<organism evidence="2 3">
    <name type="scientific">Quillaja saponaria</name>
    <name type="common">Soap bark tree</name>
    <dbReference type="NCBI Taxonomy" id="32244"/>
    <lineage>
        <taxon>Eukaryota</taxon>
        <taxon>Viridiplantae</taxon>
        <taxon>Streptophyta</taxon>
        <taxon>Embryophyta</taxon>
        <taxon>Tracheophyta</taxon>
        <taxon>Spermatophyta</taxon>
        <taxon>Magnoliopsida</taxon>
        <taxon>eudicotyledons</taxon>
        <taxon>Gunneridae</taxon>
        <taxon>Pentapetalae</taxon>
        <taxon>rosids</taxon>
        <taxon>fabids</taxon>
        <taxon>Fabales</taxon>
        <taxon>Quillajaceae</taxon>
        <taxon>Quillaja</taxon>
    </lineage>
</organism>
<accession>A0AAD7Q787</accession>
<feature type="domain" description="F-box" evidence="1">
    <location>
        <begin position="6"/>
        <end position="41"/>
    </location>
</feature>
<proteinExistence type="predicted"/>